<accession>A0AAQ3QBN4</accession>
<evidence type="ECO:0000256" key="4">
    <source>
        <dbReference type="ARBA" id="ARBA00022989"/>
    </source>
</evidence>
<dbReference type="AlphaFoldDB" id="A0AAQ3QBN4"/>
<keyword evidence="8" id="KW-0325">Glycoprotein</keyword>
<dbReference type="FunFam" id="3.40.50.2300:FF:000081">
    <property type="entry name" value="Glutamate receptor"/>
    <property type="match status" value="1"/>
</dbReference>
<evidence type="ECO:0000256" key="7">
    <source>
        <dbReference type="ARBA" id="ARBA00023170"/>
    </source>
</evidence>
<dbReference type="Pfam" id="PF00060">
    <property type="entry name" value="Lig_chan"/>
    <property type="match status" value="1"/>
</dbReference>
<gene>
    <name evidence="14" type="ORF">Cni_G13611</name>
</gene>
<dbReference type="Gene3D" id="3.40.190.10">
    <property type="entry name" value="Periplasmic binding protein-like II"/>
    <property type="match status" value="1"/>
</dbReference>
<dbReference type="Gene3D" id="1.10.287.70">
    <property type="match status" value="1"/>
</dbReference>
<protein>
    <submittedName>
        <fullName evidence="14">Glutamate receptor 3.4-like isoform X1</fullName>
    </submittedName>
</protein>
<dbReference type="InterPro" id="IPR001828">
    <property type="entry name" value="ANF_lig-bd_rcpt"/>
</dbReference>
<proteinExistence type="predicted"/>
<dbReference type="CDD" id="cd19990">
    <property type="entry name" value="PBP1_GABAb_receptor_plant"/>
    <property type="match status" value="1"/>
</dbReference>
<keyword evidence="5" id="KW-0406">Ion transport</keyword>
<evidence type="ECO:0000256" key="8">
    <source>
        <dbReference type="ARBA" id="ARBA00023180"/>
    </source>
</evidence>
<evidence type="ECO:0000256" key="5">
    <source>
        <dbReference type="ARBA" id="ARBA00023065"/>
    </source>
</evidence>
<evidence type="ECO:0000256" key="12">
    <source>
        <dbReference type="SAM" id="SignalP"/>
    </source>
</evidence>
<evidence type="ECO:0000256" key="2">
    <source>
        <dbReference type="ARBA" id="ARBA00022448"/>
    </source>
</evidence>
<dbReference type="SUPFAM" id="SSF53850">
    <property type="entry name" value="Periplasmic binding protein-like II"/>
    <property type="match status" value="1"/>
</dbReference>
<evidence type="ECO:0000256" key="10">
    <source>
        <dbReference type="ARBA" id="ARBA00023303"/>
    </source>
</evidence>
<feature type="signal peptide" evidence="12">
    <location>
        <begin position="1"/>
        <end position="20"/>
    </location>
</feature>
<keyword evidence="6 11" id="KW-0472">Membrane</keyword>
<dbReference type="SUPFAM" id="SSF53822">
    <property type="entry name" value="Periplasmic binding protein-like I"/>
    <property type="match status" value="1"/>
</dbReference>
<keyword evidence="12" id="KW-0732">Signal</keyword>
<keyword evidence="4 11" id="KW-1133">Transmembrane helix</keyword>
<evidence type="ECO:0000256" key="3">
    <source>
        <dbReference type="ARBA" id="ARBA00022692"/>
    </source>
</evidence>
<keyword evidence="2" id="KW-0813">Transport</keyword>
<keyword evidence="10" id="KW-0407">Ion channel</keyword>
<sequence>MGSLTLLACCVLAALVGSMAASVSNTSSRPAEISIGTLFTFNSTIGRAAKLAIELAVDDVNRNPKVLGGTKLKLLEQDTNCSGFLGMVEALRLMEKQVAAVIGPQSSGIAHVITHVVNEMHVPLLSFAATDPTLSSLEYPYLIRTTQNDYFQMNAIADLIAYYGWREVIAIFVDDDFGRGGITALGDALAKKRSKISYKAAFPSIADRNAINDLLVKVNLMESRVYVVHVNPDSGLTFFSVAKTLGMLGSGYVWIASDWLASVLDSAETPVDPNTMELLQGAIVLRQHTPDSDLKRSFASRWDDMLRIGQASSSLNTYALYAYDSVWLLAHAIDQFLDEGETVAFSDDSRLQDANSSSLHLSRLKIFDSGHKLLDKLLLTNFTGVSGQVQFDSVGNLIHPAYDILNIGGTGSRRLGFWSNYSGLSVVAPEVLYGKPLNISASSKQLYAAIWPGETTVTPRGWVFPNNGKPLRIGVPYRTSYKEFVSKDNSPDNVKGYCIDVFKAAISLLPYPVPSQFILFGDGKKNPSYNDLVEKVYENHFDAAVGDIAIVTNRTRVVDFTQPYVESGLVIVAPVKEGNSSPWAFLKPFSIQMWCVTGVFFLLVGAVVWILEHRMNTEFRGSPTKQLVTIFWFSFSTMFFAHTTLQA</sequence>
<dbReference type="GO" id="GO:0015276">
    <property type="term" value="F:ligand-gated monoatomic ion channel activity"/>
    <property type="evidence" value="ECO:0007669"/>
    <property type="project" value="InterPro"/>
</dbReference>
<organism evidence="14 15">
    <name type="scientific">Canna indica</name>
    <name type="common">Indian-shot</name>
    <dbReference type="NCBI Taxonomy" id="4628"/>
    <lineage>
        <taxon>Eukaryota</taxon>
        <taxon>Viridiplantae</taxon>
        <taxon>Streptophyta</taxon>
        <taxon>Embryophyta</taxon>
        <taxon>Tracheophyta</taxon>
        <taxon>Spermatophyta</taxon>
        <taxon>Magnoliopsida</taxon>
        <taxon>Liliopsida</taxon>
        <taxon>Zingiberales</taxon>
        <taxon>Cannaceae</taxon>
        <taxon>Canna</taxon>
    </lineage>
</organism>
<evidence type="ECO:0000256" key="11">
    <source>
        <dbReference type="SAM" id="Phobius"/>
    </source>
</evidence>
<feature type="domain" description="Ionotropic glutamate receptor C-terminal" evidence="13">
    <location>
        <begin position="472"/>
        <end position="635"/>
    </location>
</feature>
<evidence type="ECO:0000256" key="6">
    <source>
        <dbReference type="ARBA" id="ARBA00023136"/>
    </source>
</evidence>
<dbReference type="GO" id="GO:0016020">
    <property type="term" value="C:membrane"/>
    <property type="evidence" value="ECO:0007669"/>
    <property type="project" value="UniProtKB-SubCell"/>
</dbReference>
<dbReference type="InterPro" id="IPR028082">
    <property type="entry name" value="Peripla_BP_I"/>
</dbReference>
<evidence type="ECO:0000313" key="14">
    <source>
        <dbReference type="EMBL" id="WOL04889.1"/>
    </source>
</evidence>
<dbReference type="PRINTS" id="PR01176">
    <property type="entry name" value="GABABRECEPTR"/>
</dbReference>
<name>A0AAQ3QBN4_9LILI</name>
<dbReference type="EMBL" id="CP136893">
    <property type="protein sequence ID" value="WOL04889.1"/>
    <property type="molecule type" value="Genomic_DNA"/>
</dbReference>
<keyword evidence="9" id="KW-1071">Ligand-gated ion channel</keyword>
<dbReference type="InterPro" id="IPR015683">
    <property type="entry name" value="Ionotropic_Glu_rcpt"/>
</dbReference>
<dbReference type="Pfam" id="PF01094">
    <property type="entry name" value="ANF_receptor"/>
    <property type="match status" value="1"/>
</dbReference>
<dbReference type="PANTHER" id="PTHR34836">
    <property type="entry name" value="OS06G0188250 PROTEIN"/>
    <property type="match status" value="1"/>
</dbReference>
<dbReference type="SMART" id="SM00079">
    <property type="entry name" value="PBPe"/>
    <property type="match status" value="1"/>
</dbReference>
<keyword evidence="3 11" id="KW-0812">Transmembrane</keyword>
<dbReference type="InterPro" id="IPR001320">
    <property type="entry name" value="Iontro_rcpt_C"/>
</dbReference>
<evidence type="ECO:0000256" key="1">
    <source>
        <dbReference type="ARBA" id="ARBA00004141"/>
    </source>
</evidence>
<dbReference type="InterPro" id="IPR019594">
    <property type="entry name" value="Glu/Gly-bd"/>
</dbReference>
<dbReference type="Pfam" id="PF10613">
    <property type="entry name" value="Lig_chan-Glu_bd"/>
    <property type="match status" value="1"/>
</dbReference>
<dbReference type="InterPro" id="IPR044440">
    <property type="entry name" value="GABAb_receptor_plant_PBP1"/>
</dbReference>
<dbReference type="FunFam" id="3.40.190.10:FF:000054">
    <property type="entry name" value="Glutamate receptor"/>
    <property type="match status" value="1"/>
</dbReference>
<evidence type="ECO:0000313" key="15">
    <source>
        <dbReference type="Proteomes" id="UP001327560"/>
    </source>
</evidence>
<comment type="subcellular location">
    <subcellularLocation>
        <location evidence="1">Membrane</location>
        <topology evidence="1">Multi-pass membrane protein</topology>
    </subcellularLocation>
</comment>
<evidence type="ECO:0000259" key="13">
    <source>
        <dbReference type="SMART" id="SM00079"/>
    </source>
</evidence>
<keyword evidence="7 14" id="KW-0675">Receptor</keyword>
<dbReference type="Proteomes" id="UP001327560">
    <property type="component" value="Chromosome 4"/>
</dbReference>
<dbReference type="Gene3D" id="3.40.50.2300">
    <property type="match status" value="2"/>
</dbReference>
<evidence type="ECO:0000256" key="9">
    <source>
        <dbReference type="ARBA" id="ARBA00023286"/>
    </source>
</evidence>
<keyword evidence="15" id="KW-1185">Reference proteome</keyword>
<feature type="transmembrane region" description="Helical" evidence="11">
    <location>
        <begin position="591"/>
        <end position="611"/>
    </location>
</feature>
<dbReference type="PANTHER" id="PTHR34836:SF7">
    <property type="entry name" value="RECEPTOR LIGAND BINDING REGION DOMAIN-CONTAINING PROTEIN"/>
    <property type="match status" value="1"/>
</dbReference>
<feature type="chain" id="PRO_5042865724" evidence="12">
    <location>
        <begin position="21"/>
        <end position="647"/>
    </location>
</feature>
<reference evidence="14 15" key="1">
    <citation type="submission" date="2023-10" db="EMBL/GenBank/DDBJ databases">
        <title>Chromosome-scale genome assembly provides insights into flower coloration mechanisms of Canna indica.</title>
        <authorList>
            <person name="Li C."/>
        </authorList>
    </citation>
    <scope>NUCLEOTIDE SEQUENCE [LARGE SCALE GENOMIC DNA]</scope>
    <source>
        <tissue evidence="14">Flower</tissue>
    </source>
</reference>